<dbReference type="AlphaFoldDB" id="A0A8J5UZ90"/>
<gene>
    <name evidence="2" type="ORF">GUJ93_ZPchr0009g2341</name>
</gene>
<feature type="region of interest" description="Disordered" evidence="1">
    <location>
        <begin position="1"/>
        <end position="98"/>
    </location>
</feature>
<dbReference type="Proteomes" id="UP000729402">
    <property type="component" value="Unassembled WGS sequence"/>
</dbReference>
<proteinExistence type="predicted"/>
<feature type="compositionally biased region" description="Polar residues" evidence="1">
    <location>
        <begin position="1"/>
        <end position="11"/>
    </location>
</feature>
<evidence type="ECO:0000313" key="3">
    <source>
        <dbReference type="Proteomes" id="UP000729402"/>
    </source>
</evidence>
<reference evidence="2" key="2">
    <citation type="submission" date="2021-02" db="EMBL/GenBank/DDBJ databases">
        <authorList>
            <person name="Kimball J.A."/>
            <person name="Haas M.W."/>
            <person name="Macchietto M."/>
            <person name="Kono T."/>
            <person name="Duquette J."/>
            <person name="Shao M."/>
        </authorList>
    </citation>
    <scope>NUCLEOTIDE SEQUENCE</scope>
    <source>
        <tissue evidence="2">Fresh leaf tissue</tissue>
    </source>
</reference>
<name>A0A8J5UZ90_ZIZPA</name>
<keyword evidence="3" id="KW-1185">Reference proteome</keyword>
<evidence type="ECO:0000313" key="2">
    <source>
        <dbReference type="EMBL" id="KAG8051047.1"/>
    </source>
</evidence>
<evidence type="ECO:0000256" key="1">
    <source>
        <dbReference type="SAM" id="MobiDB-lite"/>
    </source>
</evidence>
<reference evidence="2" key="1">
    <citation type="journal article" date="2021" name="bioRxiv">
        <title>Whole Genome Assembly and Annotation of Northern Wild Rice, Zizania palustris L., Supports a Whole Genome Duplication in the Zizania Genus.</title>
        <authorList>
            <person name="Haas M."/>
            <person name="Kono T."/>
            <person name="Macchietto M."/>
            <person name="Millas R."/>
            <person name="McGilp L."/>
            <person name="Shao M."/>
            <person name="Duquette J."/>
            <person name="Hirsch C.N."/>
            <person name="Kimball J."/>
        </authorList>
    </citation>
    <scope>NUCLEOTIDE SEQUENCE</scope>
    <source>
        <tissue evidence="2">Fresh leaf tissue</tissue>
    </source>
</reference>
<dbReference type="EMBL" id="JAAALK010000289">
    <property type="protein sequence ID" value="KAG8051047.1"/>
    <property type="molecule type" value="Genomic_DNA"/>
</dbReference>
<organism evidence="2 3">
    <name type="scientific">Zizania palustris</name>
    <name type="common">Northern wild rice</name>
    <dbReference type="NCBI Taxonomy" id="103762"/>
    <lineage>
        <taxon>Eukaryota</taxon>
        <taxon>Viridiplantae</taxon>
        <taxon>Streptophyta</taxon>
        <taxon>Embryophyta</taxon>
        <taxon>Tracheophyta</taxon>
        <taxon>Spermatophyta</taxon>
        <taxon>Magnoliopsida</taxon>
        <taxon>Liliopsida</taxon>
        <taxon>Poales</taxon>
        <taxon>Poaceae</taxon>
        <taxon>BOP clade</taxon>
        <taxon>Oryzoideae</taxon>
        <taxon>Oryzeae</taxon>
        <taxon>Zizaniinae</taxon>
        <taxon>Zizania</taxon>
    </lineage>
</organism>
<protein>
    <submittedName>
        <fullName evidence="2">Uncharacterized protein</fullName>
    </submittedName>
</protein>
<comment type="caution">
    <text evidence="2">The sequence shown here is derived from an EMBL/GenBank/DDBJ whole genome shotgun (WGS) entry which is preliminary data.</text>
</comment>
<accession>A0A8J5UZ90</accession>
<sequence length="126" mass="13169">MPPATSVTNTVGLRRVPSRRRPSTLGSTAPLHTGLRHAPPRQDPPLPSPLGSAMPLPAGLRHASSPPGSATPLPAAPPPYHAPSHQTPPRLLPASHRVPLRPSPLDVSASALLAFPTELPFQPENC</sequence>
<feature type="compositionally biased region" description="Low complexity" evidence="1">
    <location>
        <begin position="63"/>
        <end position="73"/>
    </location>
</feature>